<proteinExistence type="predicted"/>
<evidence type="ECO:0000313" key="2">
    <source>
        <dbReference type="EMBL" id="HAT4309494.1"/>
    </source>
</evidence>
<sequence>MSDFNLNEVIINAQKGNKECLGQLINYYDGYIKKFIKLFNLTAVQEEEVYNSAIIGLMTALDNFNVSRGLKLNTYATGFIKKEIVEFIKKELLPSNFKIFDEKANKEITFMSLDAEIDMDNSSIPMLVKNTVGIEDSVEDKIFIDELLSPFAEKEWIKDIYFNGSTVKQIAEEKKVSKSFIYRKKREIFDYIRKEVAVNDYAILN</sequence>
<dbReference type="InterPro" id="IPR014284">
    <property type="entry name" value="RNA_pol_sigma-70_dom"/>
</dbReference>
<organism evidence="2">
    <name type="scientific">Clostridium perfringens</name>
    <dbReference type="NCBI Taxonomy" id="1502"/>
    <lineage>
        <taxon>Bacteria</taxon>
        <taxon>Bacillati</taxon>
        <taxon>Bacillota</taxon>
        <taxon>Clostridia</taxon>
        <taxon>Eubacteriales</taxon>
        <taxon>Clostridiaceae</taxon>
        <taxon>Clostridium</taxon>
    </lineage>
</organism>
<dbReference type="InterPro" id="IPR024760">
    <property type="entry name" value="HTH_dom_conjug_TS-like"/>
</dbReference>
<dbReference type="NCBIfam" id="TIGR02937">
    <property type="entry name" value="sigma70-ECF"/>
    <property type="match status" value="1"/>
</dbReference>
<dbReference type="PANTHER" id="PTHR30376:SF3">
    <property type="entry name" value="RNA POLYMERASE SIGMA FACTOR RPOH"/>
    <property type="match status" value="1"/>
</dbReference>
<dbReference type="AlphaFoldDB" id="A0A8H9R0I2"/>
<dbReference type="EMBL" id="DACTCB010000039">
    <property type="protein sequence ID" value="HAT4309494.1"/>
    <property type="molecule type" value="Genomic_DNA"/>
</dbReference>
<comment type="caution">
    <text evidence="2">The sequence shown here is derived from an EMBL/GenBank/DDBJ whole genome shotgun (WGS) entry which is preliminary data.</text>
</comment>
<dbReference type="Pfam" id="PF12645">
    <property type="entry name" value="HTH_16"/>
    <property type="match status" value="1"/>
</dbReference>
<name>A0A8H9R0I2_CLOPF</name>
<protein>
    <submittedName>
        <fullName evidence="2">Sigma-70 family RNA polymerase sigma factor</fullName>
    </submittedName>
</protein>
<evidence type="ECO:0000259" key="1">
    <source>
        <dbReference type="Pfam" id="PF12645"/>
    </source>
</evidence>
<gene>
    <name evidence="2" type="ORF">I9080_003356</name>
</gene>
<feature type="domain" description="Helix-turn-helix conjugative transposon-like" evidence="1">
    <location>
        <begin position="7"/>
        <end position="65"/>
    </location>
</feature>
<reference evidence="2" key="1">
    <citation type="journal article" date="2018" name="Genome Biol.">
        <title>SKESA: strategic k-mer extension for scrupulous assemblies.</title>
        <authorList>
            <person name="Souvorov A."/>
            <person name="Agarwala R."/>
            <person name="Lipman D.J."/>
        </authorList>
    </citation>
    <scope>NUCLEOTIDE SEQUENCE</scope>
    <source>
        <strain evidence="2">C8</strain>
    </source>
</reference>
<dbReference type="PANTHER" id="PTHR30376">
    <property type="entry name" value="SIGMA FACTOR RPOH HEAT SHOCK RELATED"/>
    <property type="match status" value="1"/>
</dbReference>
<dbReference type="GO" id="GO:0003700">
    <property type="term" value="F:DNA-binding transcription factor activity"/>
    <property type="evidence" value="ECO:0007669"/>
    <property type="project" value="InterPro"/>
</dbReference>
<dbReference type="Gene3D" id="1.20.120.1810">
    <property type="match status" value="1"/>
</dbReference>
<dbReference type="InterPro" id="IPR013325">
    <property type="entry name" value="RNA_pol_sigma_r2"/>
</dbReference>
<dbReference type="SUPFAM" id="SSF88946">
    <property type="entry name" value="Sigma2 domain of RNA polymerase sigma factors"/>
    <property type="match status" value="1"/>
</dbReference>
<dbReference type="GO" id="GO:0006352">
    <property type="term" value="P:DNA-templated transcription initiation"/>
    <property type="evidence" value="ECO:0007669"/>
    <property type="project" value="InterPro"/>
</dbReference>
<dbReference type="InterPro" id="IPR050813">
    <property type="entry name" value="Sigma-70_Factor"/>
</dbReference>
<reference evidence="2" key="2">
    <citation type="submission" date="2020-07" db="EMBL/GenBank/DDBJ databases">
        <authorList>
            <consortium name="NCBI Pathogen Detection Project"/>
        </authorList>
    </citation>
    <scope>NUCLEOTIDE SEQUENCE</scope>
    <source>
        <strain evidence="2">C8</strain>
    </source>
</reference>
<accession>A0A8H9R0I2</accession>
<dbReference type="Proteomes" id="UP000859547">
    <property type="component" value="Unassembled WGS sequence"/>
</dbReference>